<proteinExistence type="predicted"/>
<gene>
    <name evidence="1" type="ORF">IEZ26_15850</name>
</gene>
<evidence type="ECO:0000313" key="1">
    <source>
        <dbReference type="EMBL" id="MBD3926098.1"/>
    </source>
</evidence>
<reference evidence="1 2" key="1">
    <citation type="submission" date="2020-09" db="EMBL/GenBank/DDBJ databases">
        <title>novel species in genus Nocardioides.</title>
        <authorList>
            <person name="Zhang G."/>
        </authorList>
    </citation>
    <scope>NUCLEOTIDE SEQUENCE [LARGE SCALE GENOMIC DNA]</scope>
    <source>
        <strain evidence="1 2">KCTC 39551</strain>
    </source>
</reference>
<organism evidence="1 2">
    <name type="scientific">Nocardioides cavernae</name>
    <dbReference type="NCBI Taxonomy" id="1921566"/>
    <lineage>
        <taxon>Bacteria</taxon>
        <taxon>Bacillati</taxon>
        <taxon>Actinomycetota</taxon>
        <taxon>Actinomycetes</taxon>
        <taxon>Propionibacteriales</taxon>
        <taxon>Nocardioidaceae</taxon>
        <taxon>Nocardioides</taxon>
    </lineage>
</organism>
<accession>A0ABR8ND86</accession>
<protein>
    <recommendedName>
        <fullName evidence="3">DUF222 domain-containing protein</fullName>
    </recommendedName>
</protein>
<dbReference type="RefSeq" id="WP_191195936.1">
    <property type="nucleotide sequence ID" value="NZ_JACXYZ010000002.1"/>
</dbReference>
<evidence type="ECO:0008006" key="3">
    <source>
        <dbReference type="Google" id="ProtNLM"/>
    </source>
</evidence>
<sequence length="116" mass="12665">MLDLEQQVLALLTGARGRRFTWLAQQRLVLAETVAQTDCFGVTEAPSLDQQVELVEETLLNMVPDLDLAAELAAEYAIRDAALIHGRGEPPAGFDCSVCSGRFGIHELLARIPAFE</sequence>
<name>A0ABR8ND86_9ACTN</name>
<dbReference type="Proteomes" id="UP000618818">
    <property type="component" value="Unassembled WGS sequence"/>
</dbReference>
<comment type="caution">
    <text evidence="1">The sequence shown here is derived from an EMBL/GenBank/DDBJ whole genome shotgun (WGS) entry which is preliminary data.</text>
</comment>
<dbReference type="EMBL" id="JACXYZ010000002">
    <property type="protein sequence ID" value="MBD3926098.1"/>
    <property type="molecule type" value="Genomic_DNA"/>
</dbReference>
<evidence type="ECO:0000313" key="2">
    <source>
        <dbReference type="Proteomes" id="UP000618818"/>
    </source>
</evidence>
<keyword evidence="2" id="KW-1185">Reference proteome</keyword>